<keyword evidence="6" id="KW-0670">Pyruvate</keyword>
<dbReference type="PANTHER" id="PTHR30523">
    <property type="entry name" value="PHOSPHOENOLPYRUVATE CARBOXYLASE"/>
    <property type="match status" value="1"/>
</dbReference>
<keyword evidence="6" id="KW-0456">Lyase</keyword>
<gene>
    <name evidence="6" type="ORF">HHE01_07120</name>
</gene>
<evidence type="ECO:0000256" key="2">
    <source>
        <dbReference type="ARBA" id="ARBA00022419"/>
    </source>
</evidence>
<dbReference type="PANTHER" id="PTHR30523:SF6">
    <property type="entry name" value="PHOSPHOENOLPYRUVATE CARBOXYLASE"/>
    <property type="match status" value="1"/>
</dbReference>
<dbReference type="InterPro" id="IPR015813">
    <property type="entry name" value="Pyrv/PenolPyrv_kinase-like_dom"/>
</dbReference>
<dbReference type="Gene3D" id="1.20.1440.90">
    <property type="entry name" value="Phosphoenolpyruvate/pyruvate domain"/>
    <property type="match status" value="1"/>
</dbReference>
<dbReference type="GO" id="GO:0015977">
    <property type="term" value="P:carbon fixation"/>
    <property type="evidence" value="ECO:0007669"/>
    <property type="project" value="InterPro"/>
</dbReference>
<dbReference type="SUPFAM" id="SSF51621">
    <property type="entry name" value="Phosphoenolpyruvate/pyruvate domain"/>
    <property type="match status" value="1"/>
</dbReference>
<dbReference type="InterPro" id="IPR033129">
    <property type="entry name" value="PEPCASE_His_AS"/>
</dbReference>
<dbReference type="EMBL" id="CDMK01000002">
    <property type="protein sequence ID" value="CRI34911.1"/>
    <property type="molecule type" value="Genomic_DNA"/>
</dbReference>
<evidence type="ECO:0000256" key="1">
    <source>
        <dbReference type="ARBA" id="ARBA00003670"/>
    </source>
</evidence>
<accession>A0A0K2Y6W5</accession>
<feature type="active site" evidence="5">
    <location>
        <position position="539"/>
    </location>
</feature>
<dbReference type="Pfam" id="PF00311">
    <property type="entry name" value="PEPcase"/>
    <property type="match status" value="1"/>
</dbReference>
<dbReference type="GO" id="GO:0006099">
    <property type="term" value="P:tricarboxylic acid cycle"/>
    <property type="evidence" value="ECO:0007669"/>
    <property type="project" value="InterPro"/>
</dbReference>
<organism evidence="6 7">
    <name type="scientific">Helicobacter heilmannii</name>
    <dbReference type="NCBI Taxonomy" id="35817"/>
    <lineage>
        <taxon>Bacteria</taxon>
        <taxon>Pseudomonadati</taxon>
        <taxon>Campylobacterota</taxon>
        <taxon>Epsilonproteobacteria</taxon>
        <taxon>Campylobacterales</taxon>
        <taxon>Helicobacteraceae</taxon>
        <taxon>Helicobacter</taxon>
    </lineage>
</organism>
<name>A0A0K2Y6W5_HELHE</name>
<proteinExistence type="predicted"/>
<feature type="active site" evidence="4">
    <location>
        <position position="124"/>
    </location>
</feature>
<dbReference type="PROSITE" id="PS00393">
    <property type="entry name" value="PEPCASE_2"/>
    <property type="match status" value="1"/>
</dbReference>
<reference evidence="7" key="1">
    <citation type="submission" date="2014-12" db="EMBL/GenBank/DDBJ databases">
        <authorList>
            <person name="Smet A."/>
        </authorList>
    </citation>
    <scope>NUCLEOTIDE SEQUENCE [LARGE SCALE GENOMIC DNA]</scope>
</reference>
<evidence type="ECO:0000256" key="4">
    <source>
        <dbReference type="PROSITE-ProRule" id="PRU10111"/>
    </source>
</evidence>
<dbReference type="GO" id="GO:0005829">
    <property type="term" value="C:cytosol"/>
    <property type="evidence" value="ECO:0007669"/>
    <property type="project" value="TreeGrafter"/>
</dbReference>
<dbReference type="InterPro" id="IPR021135">
    <property type="entry name" value="PEP_COase"/>
</dbReference>
<comment type="catalytic activity">
    <reaction evidence="3">
        <text>oxaloacetate + phosphate = phosphoenolpyruvate + hydrogencarbonate</text>
        <dbReference type="Rhea" id="RHEA:28370"/>
        <dbReference type="ChEBI" id="CHEBI:16452"/>
        <dbReference type="ChEBI" id="CHEBI:17544"/>
        <dbReference type="ChEBI" id="CHEBI:43474"/>
        <dbReference type="ChEBI" id="CHEBI:58702"/>
        <dbReference type="EC" id="4.1.1.31"/>
    </reaction>
</comment>
<evidence type="ECO:0000256" key="5">
    <source>
        <dbReference type="PROSITE-ProRule" id="PRU10112"/>
    </source>
</evidence>
<keyword evidence="7" id="KW-1185">Reference proteome</keyword>
<evidence type="ECO:0000256" key="3">
    <source>
        <dbReference type="ARBA" id="ARBA00048995"/>
    </source>
</evidence>
<dbReference type="GO" id="GO:0008964">
    <property type="term" value="F:phosphoenolpyruvate carboxylase activity"/>
    <property type="evidence" value="ECO:0007669"/>
    <property type="project" value="UniProtKB-EC"/>
</dbReference>
<evidence type="ECO:0000313" key="7">
    <source>
        <dbReference type="Proteomes" id="UP000046090"/>
    </source>
</evidence>
<dbReference type="RefSeq" id="WP_053825672.1">
    <property type="nucleotide sequence ID" value="NZ_CDMK01000002.1"/>
</dbReference>
<evidence type="ECO:0000313" key="6">
    <source>
        <dbReference type="EMBL" id="CRI34911.1"/>
    </source>
</evidence>
<dbReference type="PROSITE" id="PS00781">
    <property type="entry name" value="PEPCASE_1"/>
    <property type="match status" value="1"/>
</dbReference>
<dbReference type="GeneID" id="76197417"/>
<comment type="function">
    <text evidence="1">Forms oxaloacetate, a four-carbon dicarboxylic acid source for the tricarboxylic acid cycle.</text>
</comment>
<dbReference type="PRINTS" id="PR00150">
    <property type="entry name" value="PEPCARBXLASE"/>
</dbReference>
<protein>
    <recommendedName>
        <fullName evidence="2">Phosphoenolpyruvate carboxylase</fullName>
    </recommendedName>
</protein>
<sequence>MAQNIQVELDFLQDLLLEILQEFSPKSTRYFSTLKNLFKDYAPPTQLAQELQATIQSEQILEVIKAFSLYHILANLVEERYKNKQASTTGLAKAHKDLSQAGFSPKELTDKLQHIRFYPVFTAHPTQSMRRTFLEAIQEMFSDLATIFDHPCDPIAMKKAKERLAYRLRLLYKSHLVRQEKLEVLFELDNLLYILENSFLPSCLDLCQQIQAAFKTPPTPAPLKLGSWIGGDRDGNPMVTNALMREVVAIQHHFVIDLYLKELDKLRRELSISVDFCPISATLQTDLKESYHKLDPTSARLHPKEPFRAKLLLMQIKLKNRLIALNSPTPIGFSYQHASELVADIDLLLENLEPSLQGSMRRFKNLVLLTGFHLLSLDFREHRAVFVNALSEVFSLLSLATDFYALPEEQKLEVLNHALELEPISFWALLPQVSAECKRLLEGFLTMLWAQCKITKNAFSSVIISMTTQASDLLAVLWLVKQVGLEKDLYITPLFETIEDLDHAPTILKTLHGNPHYKAYLQGMQNTQEIMVGYSDSSKDGGIFASNYNLHMAICQLVALGQELGIEFILFHGRGGSVSRGGGSLEDALLSAPLFSVQDTLKLTEQGETISSRYLNNTSALSNLSNIVGALLKKSLYDKRGLSKNPINPDTKELLQTLSKISYTAYRQLYTMHGFLEYFKQATPIAFIQELNLGSRPAKRKEGTKLEDLRAIPWVFAWTQNRSILPAWFGVGSALKGVALADLQACYLEGGFFKVVIDNIAQVLLKVDLGIAKQYHAFASSVPNATEILAQIESEFVTSLERILAIRQENALLEKDGIVRQGILFRTPYINALSCLQIELIKAFKQDPKDQVKLAIQSTLIGIAQGLRNTG</sequence>
<dbReference type="Proteomes" id="UP000046090">
    <property type="component" value="Unassembled WGS sequence"/>
</dbReference>
<dbReference type="AlphaFoldDB" id="A0A0K2Y6W5"/>
<dbReference type="InterPro" id="IPR018129">
    <property type="entry name" value="PEP_COase_Lys_AS"/>
</dbReference>